<dbReference type="Proteomes" id="UP000887580">
    <property type="component" value="Unplaced"/>
</dbReference>
<reference evidence="2" key="1">
    <citation type="submission" date="2022-11" db="UniProtKB">
        <authorList>
            <consortium name="WormBaseParasite"/>
        </authorList>
    </citation>
    <scope>IDENTIFICATION</scope>
</reference>
<sequence length="300" mass="35808">MIGYIGLIKSNKLGNDEYIYFSTTNKRDSFNVEVKIEDVRISLNHFYPHNLGVCVQPIYLHADHFLFIQFFEYWLSQGATKFYIYRESYTKDVQKVLDYYLTASEASIELIDWSQLPSPNDQENVNKYIYRLEMMLSIFDCVTRSRSHVKYLAQTDLDEFIYIKNGTRVLDFMKDFDKKHPDFSSASFSSQRIAFQKDLFDHFTSPYDISFSFLENVSIEKYIFQRPYYSKLIYRPERVLRVHPHKQMQPDRPYFTNQKAYINALVDNNEGLVMHMRRINDTFKWKTTENSTMFATLAKT</sequence>
<evidence type="ECO:0000313" key="1">
    <source>
        <dbReference type="Proteomes" id="UP000887580"/>
    </source>
</evidence>
<organism evidence="1 2">
    <name type="scientific">Panagrolaimus sp. PS1159</name>
    <dbReference type="NCBI Taxonomy" id="55785"/>
    <lineage>
        <taxon>Eukaryota</taxon>
        <taxon>Metazoa</taxon>
        <taxon>Ecdysozoa</taxon>
        <taxon>Nematoda</taxon>
        <taxon>Chromadorea</taxon>
        <taxon>Rhabditida</taxon>
        <taxon>Tylenchina</taxon>
        <taxon>Panagrolaimomorpha</taxon>
        <taxon>Panagrolaimoidea</taxon>
        <taxon>Panagrolaimidae</taxon>
        <taxon>Panagrolaimus</taxon>
    </lineage>
</organism>
<name>A0AC35GMJ8_9BILA</name>
<evidence type="ECO:0000313" key="2">
    <source>
        <dbReference type="WBParaSite" id="PS1159_v2.g6728.t1"/>
    </source>
</evidence>
<protein>
    <submittedName>
        <fullName evidence="2">Glycosyltransferase family 92 protein</fullName>
    </submittedName>
</protein>
<proteinExistence type="predicted"/>
<dbReference type="WBParaSite" id="PS1159_v2.g6728.t1">
    <property type="protein sequence ID" value="PS1159_v2.g6728.t1"/>
    <property type="gene ID" value="PS1159_v2.g6728"/>
</dbReference>
<accession>A0AC35GMJ8</accession>